<dbReference type="Proteomes" id="UP000176998">
    <property type="component" value="Unassembled WGS sequence"/>
</dbReference>
<dbReference type="GeneID" id="34564175"/>
<evidence type="ECO:0000313" key="2">
    <source>
        <dbReference type="Proteomes" id="UP000176998"/>
    </source>
</evidence>
<gene>
    <name evidence="1" type="ORF">CORC01_11038</name>
</gene>
<name>A0A1G4AWZ8_9PEZI</name>
<evidence type="ECO:0000313" key="1">
    <source>
        <dbReference type="EMBL" id="OHE93635.1"/>
    </source>
</evidence>
<dbReference type="RefSeq" id="XP_022470800.1">
    <property type="nucleotide sequence ID" value="XM_022622665.1"/>
</dbReference>
<dbReference type="AlphaFoldDB" id="A0A1G4AWZ8"/>
<organism evidence="1 2">
    <name type="scientific">Colletotrichum orchidophilum</name>
    <dbReference type="NCBI Taxonomy" id="1209926"/>
    <lineage>
        <taxon>Eukaryota</taxon>
        <taxon>Fungi</taxon>
        <taxon>Dikarya</taxon>
        <taxon>Ascomycota</taxon>
        <taxon>Pezizomycotina</taxon>
        <taxon>Sordariomycetes</taxon>
        <taxon>Hypocreomycetidae</taxon>
        <taxon>Glomerellales</taxon>
        <taxon>Glomerellaceae</taxon>
        <taxon>Colletotrichum</taxon>
    </lineage>
</organism>
<dbReference type="EMBL" id="MJBS01000115">
    <property type="protein sequence ID" value="OHE93635.1"/>
    <property type="molecule type" value="Genomic_DNA"/>
</dbReference>
<comment type="caution">
    <text evidence="1">The sequence shown here is derived from an EMBL/GenBank/DDBJ whole genome shotgun (WGS) entry which is preliminary data.</text>
</comment>
<accession>A0A1G4AWZ8</accession>
<protein>
    <submittedName>
        <fullName evidence="1">Uncharacterized protein</fullName>
    </submittedName>
</protein>
<reference evidence="1 2" key="1">
    <citation type="submission" date="2016-09" db="EMBL/GenBank/DDBJ databases">
        <authorList>
            <person name="Capua I."/>
            <person name="De Benedictis P."/>
            <person name="Joannis T."/>
            <person name="Lombin L.H."/>
            <person name="Cattoli G."/>
        </authorList>
    </citation>
    <scope>NUCLEOTIDE SEQUENCE [LARGE SCALE GENOMIC DNA]</scope>
    <source>
        <strain evidence="1 2">IMI 309357</strain>
    </source>
</reference>
<keyword evidence="2" id="KW-1185">Reference proteome</keyword>
<sequence length="77" mass="7980">MALALCLWPLQLLKLHNGRGRGERTSDIGSQRIHIGGQNSMKLELAISELGEVADARVHANGGEGHASSPGGLAIAA</sequence>
<proteinExistence type="predicted"/>